<organism evidence="2 3">
    <name type="scientific">Candidatus Uhrbacteria bacterium GW2011_GWF2_44_350</name>
    <dbReference type="NCBI Taxonomy" id="1619000"/>
    <lineage>
        <taxon>Bacteria</taxon>
        <taxon>Candidatus Uhriibacteriota</taxon>
    </lineage>
</organism>
<dbReference type="InterPro" id="IPR038720">
    <property type="entry name" value="YprB_RNase_H-like_dom"/>
</dbReference>
<reference evidence="2 3" key="1">
    <citation type="journal article" date="2015" name="Nature">
        <title>rRNA introns, odd ribosomes, and small enigmatic genomes across a large radiation of phyla.</title>
        <authorList>
            <person name="Brown C.T."/>
            <person name="Hug L.A."/>
            <person name="Thomas B.C."/>
            <person name="Sharon I."/>
            <person name="Castelle C.J."/>
            <person name="Singh A."/>
            <person name="Wilkins M.J."/>
            <person name="Williams K.H."/>
            <person name="Banfield J.F."/>
        </authorList>
    </citation>
    <scope>NUCLEOTIDE SEQUENCE [LARGE SCALE GENOMIC DNA]</scope>
</reference>
<feature type="domain" description="YprB ribonuclease H-like" evidence="1">
    <location>
        <begin position="6"/>
        <end position="153"/>
    </location>
</feature>
<dbReference type="AlphaFoldDB" id="A0A0G1MFD8"/>
<dbReference type="Gene3D" id="3.30.420.10">
    <property type="entry name" value="Ribonuclease H-like superfamily/Ribonuclease H"/>
    <property type="match status" value="1"/>
</dbReference>
<comment type="caution">
    <text evidence="2">The sequence shown here is derived from an EMBL/GenBank/DDBJ whole genome shotgun (WGS) entry which is preliminary data.</text>
</comment>
<sequence>MNNEVVFDIETQNTFDDINSRDRSQFKISVIGVYFYENDEYRAFEEHEFSELWPRLERADRLIGYNSKGFDLPIMNNYYPGDFLTFPNLDILEEIHKTLGFRLKLDHVALATVGHGKTGHGLQAIEWWKKGEKEKVKQYCLDDVRVTKAVYEYGLKYGALAYEDRAGARKAIPVDFKLKKVDSAINLTMPF</sequence>
<evidence type="ECO:0000313" key="2">
    <source>
        <dbReference type="EMBL" id="KKT70619.1"/>
    </source>
</evidence>
<evidence type="ECO:0000259" key="1">
    <source>
        <dbReference type="Pfam" id="PF13482"/>
    </source>
</evidence>
<accession>A0A0G1MFD8</accession>
<dbReference type="GO" id="GO:0003676">
    <property type="term" value="F:nucleic acid binding"/>
    <property type="evidence" value="ECO:0007669"/>
    <property type="project" value="InterPro"/>
</dbReference>
<dbReference type="SUPFAM" id="SSF53098">
    <property type="entry name" value="Ribonuclease H-like"/>
    <property type="match status" value="1"/>
</dbReference>
<proteinExistence type="predicted"/>
<gene>
    <name evidence="2" type="ORF">UW63_C0023G0008</name>
</gene>
<name>A0A0G1MFD8_9BACT</name>
<evidence type="ECO:0000313" key="3">
    <source>
        <dbReference type="Proteomes" id="UP000034154"/>
    </source>
</evidence>
<dbReference type="Proteomes" id="UP000034154">
    <property type="component" value="Unassembled WGS sequence"/>
</dbReference>
<dbReference type="EMBL" id="LCJB01000023">
    <property type="protein sequence ID" value="KKT70619.1"/>
    <property type="molecule type" value="Genomic_DNA"/>
</dbReference>
<dbReference type="Pfam" id="PF13482">
    <property type="entry name" value="RNase_H_2"/>
    <property type="match status" value="1"/>
</dbReference>
<dbReference type="InterPro" id="IPR036397">
    <property type="entry name" value="RNaseH_sf"/>
</dbReference>
<protein>
    <recommendedName>
        <fullName evidence="1">YprB ribonuclease H-like domain-containing protein</fullName>
    </recommendedName>
</protein>
<dbReference type="InterPro" id="IPR012337">
    <property type="entry name" value="RNaseH-like_sf"/>
</dbReference>